<dbReference type="EMBL" id="MCFD01000028">
    <property type="protein sequence ID" value="ORX65479.1"/>
    <property type="molecule type" value="Genomic_DNA"/>
</dbReference>
<gene>
    <name evidence="1" type="ORF">DL89DRAFT_261014</name>
</gene>
<dbReference type="RefSeq" id="XP_040739656.1">
    <property type="nucleotide sequence ID" value="XM_040885833.1"/>
</dbReference>
<comment type="caution">
    <text evidence="1">The sequence shown here is derived from an EMBL/GenBank/DDBJ whole genome shotgun (WGS) entry which is preliminary data.</text>
</comment>
<evidence type="ECO:0000313" key="2">
    <source>
        <dbReference type="Proteomes" id="UP000193922"/>
    </source>
</evidence>
<organism evidence="1 2">
    <name type="scientific">Linderina pennispora</name>
    <dbReference type="NCBI Taxonomy" id="61395"/>
    <lineage>
        <taxon>Eukaryota</taxon>
        <taxon>Fungi</taxon>
        <taxon>Fungi incertae sedis</taxon>
        <taxon>Zoopagomycota</taxon>
        <taxon>Kickxellomycotina</taxon>
        <taxon>Kickxellomycetes</taxon>
        <taxon>Kickxellales</taxon>
        <taxon>Kickxellaceae</taxon>
        <taxon>Linderina</taxon>
    </lineage>
</organism>
<evidence type="ECO:0000313" key="1">
    <source>
        <dbReference type="EMBL" id="ORX65479.1"/>
    </source>
</evidence>
<reference evidence="1 2" key="1">
    <citation type="submission" date="2016-07" db="EMBL/GenBank/DDBJ databases">
        <title>Pervasive Adenine N6-methylation of Active Genes in Fungi.</title>
        <authorList>
            <consortium name="DOE Joint Genome Institute"/>
            <person name="Mondo S.J."/>
            <person name="Dannebaum R.O."/>
            <person name="Kuo R.C."/>
            <person name="Labutti K."/>
            <person name="Haridas S."/>
            <person name="Kuo A."/>
            <person name="Salamov A."/>
            <person name="Ahrendt S.R."/>
            <person name="Lipzen A."/>
            <person name="Sullivan W."/>
            <person name="Andreopoulos W.B."/>
            <person name="Clum A."/>
            <person name="Lindquist E."/>
            <person name="Daum C."/>
            <person name="Ramamoorthy G.K."/>
            <person name="Gryganskyi A."/>
            <person name="Culley D."/>
            <person name="Magnuson J.K."/>
            <person name="James T.Y."/>
            <person name="O'Malley M.A."/>
            <person name="Stajich J.E."/>
            <person name="Spatafora J.W."/>
            <person name="Visel A."/>
            <person name="Grigoriev I.V."/>
        </authorList>
    </citation>
    <scope>NUCLEOTIDE SEQUENCE [LARGE SCALE GENOMIC DNA]</scope>
    <source>
        <strain evidence="1 2">ATCC 12442</strain>
    </source>
</reference>
<protein>
    <submittedName>
        <fullName evidence="1">Uncharacterized protein</fullName>
    </submittedName>
</protein>
<dbReference type="Proteomes" id="UP000193922">
    <property type="component" value="Unassembled WGS sequence"/>
</dbReference>
<sequence>MPDISDARYTSNGIEQQGFVQQFDIFMDSCVVEIPESCILMDQIHNTTPFDRLHRVFGDGYRFKYIRCMTSVRNGKVSVYKVSALNVAIADPTLTDIFLRMHQEHVLLLNYDIPKDCLNISSRAVIKEFLLDNGISSNDILDDEDEI</sequence>
<name>A0A1Y1VW10_9FUNG</name>
<dbReference type="AlphaFoldDB" id="A0A1Y1VW10"/>
<dbReference type="GeneID" id="63802481"/>
<accession>A0A1Y1VW10</accession>
<proteinExistence type="predicted"/>
<keyword evidence="2" id="KW-1185">Reference proteome</keyword>